<dbReference type="InterPro" id="IPR036388">
    <property type="entry name" value="WH-like_DNA-bd_sf"/>
</dbReference>
<evidence type="ECO:0000313" key="4">
    <source>
        <dbReference type="Proteomes" id="UP000614996"/>
    </source>
</evidence>
<feature type="region of interest" description="Disordered" evidence="1">
    <location>
        <begin position="144"/>
        <end position="176"/>
    </location>
</feature>
<accession>A0A8J4AGD6</accession>
<dbReference type="InterPro" id="IPR039422">
    <property type="entry name" value="MarR/SlyA-like"/>
</dbReference>
<proteinExistence type="predicted"/>
<dbReference type="InterPro" id="IPR036390">
    <property type="entry name" value="WH_DNA-bd_sf"/>
</dbReference>
<dbReference type="Pfam" id="PF12802">
    <property type="entry name" value="MarR_2"/>
    <property type="match status" value="1"/>
</dbReference>
<dbReference type="Proteomes" id="UP000614996">
    <property type="component" value="Unassembled WGS sequence"/>
</dbReference>
<dbReference type="AlphaFoldDB" id="A0A8J4AGD6"/>
<evidence type="ECO:0000259" key="2">
    <source>
        <dbReference type="PROSITE" id="PS50995"/>
    </source>
</evidence>
<reference evidence="4" key="1">
    <citation type="journal article" date="2021" name="Int. J. Syst. Evol. Microbiol.">
        <title>Actinocatenispora comari sp. nov., an endophytic actinomycete isolated from aerial parts of Comarum salesowianum.</title>
        <authorList>
            <person name="Oyunbileg N."/>
            <person name="Iizaka Y."/>
            <person name="Hamada M."/>
            <person name="Davaapurev B.O."/>
            <person name="Fukumoto A."/>
            <person name="Tsetseg B."/>
            <person name="Kato F."/>
            <person name="Tamura T."/>
            <person name="Batkhuu J."/>
            <person name="Anzai Y."/>
        </authorList>
    </citation>
    <scope>NUCLEOTIDE SEQUENCE [LARGE SCALE GENOMIC DNA]</scope>
    <source>
        <strain evidence="4">NUM-2625</strain>
    </source>
</reference>
<dbReference type="PANTHER" id="PTHR33164">
    <property type="entry name" value="TRANSCRIPTIONAL REGULATOR, MARR FAMILY"/>
    <property type="match status" value="1"/>
</dbReference>
<comment type="caution">
    <text evidence="3">The sequence shown here is derived from an EMBL/GenBank/DDBJ whole genome shotgun (WGS) entry which is preliminary data.</text>
</comment>
<dbReference type="PROSITE" id="PS50995">
    <property type="entry name" value="HTH_MARR_2"/>
    <property type="match status" value="1"/>
</dbReference>
<evidence type="ECO:0000256" key="1">
    <source>
        <dbReference type="SAM" id="MobiDB-lite"/>
    </source>
</evidence>
<dbReference type="SUPFAM" id="SSF46785">
    <property type="entry name" value="Winged helix' DNA-binding domain"/>
    <property type="match status" value="1"/>
</dbReference>
<dbReference type="PANTHER" id="PTHR33164:SF99">
    <property type="entry name" value="MARR FAMILY REGULATORY PROTEIN"/>
    <property type="match status" value="1"/>
</dbReference>
<organism evidence="3 4">
    <name type="scientific">Actinocatenispora comari</name>
    <dbReference type="NCBI Taxonomy" id="2807577"/>
    <lineage>
        <taxon>Bacteria</taxon>
        <taxon>Bacillati</taxon>
        <taxon>Actinomycetota</taxon>
        <taxon>Actinomycetes</taxon>
        <taxon>Micromonosporales</taxon>
        <taxon>Micromonosporaceae</taxon>
        <taxon>Actinocatenispora</taxon>
    </lineage>
</organism>
<name>A0A8J4AGD6_9ACTN</name>
<evidence type="ECO:0000313" key="3">
    <source>
        <dbReference type="EMBL" id="GIL30169.1"/>
    </source>
</evidence>
<dbReference type="GO" id="GO:0006950">
    <property type="term" value="P:response to stress"/>
    <property type="evidence" value="ECO:0007669"/>
    <property type="project" value="TreeGrafter"/>
</dbReference>
<dbReference type="EMBL" id="BOPO01000113">
    <property type="protein sequence ID" value="GIL30169.1"/>
    <property type="molecule type" value="Genomic_DNA"/>
</dbReference>
<sequence length="176" mass="19615">MARSTPLSPAEWQFWDTWMTAQRLLSGEVDRTLQRDFGISKAEFSVLVSVHRASDDQLRVTELADSLGWEKSRVAHQLTRMEQRGLLARTESGAAGRRTGITLTQAGRDVVQRAIDGHSDTIRRLGLDPLTPDQAAAIRAWSQQLIDRLDPPRRSTPPPAEPEPDRFRPAGPTGAR</sequence>
<protein>
    <submittedName>
        <fullName evidence="3">MarR family transcriptional regulator</fullName>
    </submittedName>
</protein>
<keyword evidence="4" id="KW-1185">Reference proteome</keyword>
<dbReference type="Gene3D" id="1.10.10.10">
    <property type="entry name" value="Winged helix-like DNA-binding domain superfamily/Winged helix DNA-binding domain"/>
    <property type="match status" value="1"/>
</dbReference>
<dbReference type="SMART" id="SM00347">
    <property type="entry name" value="HTH_MARR"/>
    <property type="match status" value="1"/>
</dbReference>
<dbReference type="InterPro" id="IPR000835">
    <property type="entry name" value="HTH_MarR-typ"/>
</dbReference>
<dbReference type="RefSeq" id="WP_207127803.1">
    <property type="nucleotide sequence ID" value="NZ_BOPO01000113.1"/>
</dbReference>
<gene>
    <name evidence="3" type="ORF">NUM_54230</name>
</gene>
<dbReference type="GO" id="GO:0003700">
    <property type="term" value="F:DNA-binding transcription factor activity"/>
    <property type="evidence" value="ECO:0007669"/>
    <property type="project" value="InterPro"/>
</dbReference>
<feature type="domain" description="HTH marR-type" evidence="2">
    <location>
        <begin position="1"/>
        <end position="147"/>
    </location>
</feature>